<feature type="compositionally biased region" description="Polar residues" evidence="3">
    <location>
        <begin position="299"/>
        <end position="316"/>
    </location>
</feature>
<evidence type="ECO:0000313" key="8">
    <source>
        <dbReference type="Proteomes" id="UP000030653"/>
    </source>
</evidence>
<evidence type="ECO:0000313" key="7">
    <source>
        <dbReference type="EMBL" id="EJU03528.1"/>
    </source>
</evidence>
<evidence type="ECO:0000256" key="3">
    <source>
        <dbReference type="SAM" id="MobiDB-lite"/>
    </source>
</evidence>
<dbReference type="HOGENOM" id="CLU_016105_0_0_1"/>
<feature type="region of interest" description="Disordered" evidence="3">
    <location>
        <begin position="513"/>
        <end position="549"/>
    </location>
</feature>
<dbReference type="SUPFAM" id="SSF47769">
    <property type="entry name" value="SAM/Pointed domain"/>
    <property type="match status" value="1"/>
</dbReference>
<evidence type="ECO:0008006" key="9">
    <source>
        <dbReference type="Google" id="ProtNLM"/>
    </source>
</evidence>
<dbReference type="CDD" id="cd01786">
    <property type="entry name" value="RA_STE50"/>
    <property type="match status" value="1"/>
</dbReference>
<feature type="region of interest" description="Disordered" evidence="3">
    <location>
        <begin position="174"/>
        <end position="428"/>
    </location>
</feature>
<gene>
    <name evidence="7" type="ORF">DACRYDRAFT_114911</name>
</gene>
<dbReference type="SMART" id="SM00454">
    <property type="entry name" value="SAM"/>
    <property type="match status" value="1"/>
</dbReference>
<name>M5GES0_DACPD</name>
<feature type="compositionally biased region" description="Basic and acidic residues" evidence="3">
    <location>
        <begin position="325"/>
        <end position="336"/>
    </location>
</feature>
<dbReference type="Gene3D" id="3.10.20.90">
    <property type="entry name" value="Phosphatidylinositol 3-kinase Catalytic Subunit, Chain A, domain 1"/>
    <property type="match status" value="1"/>
</dbReference>
<dbReference type="STRING" id="1858805.M5GES0"/>
<dbReference type="Proteomes" id="UP000030653">
    <property type="component" value="Unassembled WGS sequence"/>
</dbReference>
<feature type="compositionally biased region" description="Low complexity" evidence="3">
    <location>
        <begin position="373"/>
        <end position="392"/>
    </location>
</feature>
<organism evidence="7 8">
    <name type="scientific">Dacryopinax primogenitus (strain DJM 731)</name>
    <name type="common">Brown rot fungus</name>
    <dbReference type="NCBI Taxonomy" id="1858805"/>
    <lineage>
        <taxon>Eukaryota</taxon>
        <taxon>Fungi</taxon>
        <taxon>Dikarya</taxon>
        <taxon>Basidiomycota</taxon>
        <taxon>Agaricomycotina</taxon>
        <taxon>Dacrymycetes</taxon>
        <taxon>Dacrymycetales</taxon>
        <taxon>Dacrymycetaceae</taxon>
        <taxon>Dacryopinax</taxon>
    </lineage>
</organism>
<dbReference type="PROSITE" id="PS50200">
    <property type="entry name" value="RA"/>
    <property type="match status" value="1"/>
</dbReference>
<feature type="compositionally biased region" description="Polar residues" evidence="3">
    <location>
        <begin position="269"/>
        <end position="283"/>
    </location>
</feature>
<dbReference type="CDD" id="cd00174">
    <property type="entry name" value="SH3"/>
    <property type="match status" value="1"/>
</dbReference>
<sequence>MVPLLYKAKWRTHAASGSGGEQHSPRSSSSCPSPGITRDINEWDEGAVYQWMCTLGPGFEQYEKKLKENGITGDTLVLLNQDELKEIGISSVGHRLSILKAVYQIKVAQHIPIEPDQYVPPSESIASATPPPTEPQEQPMYERILALIEQQNTRLAALEQENYRLHESLDELLSKSNGGLPSSDSAGAQEKQLRRQPSVKWAPYGSDTSPAADMPDFPHLSPEAAEHDIPGRFPGDRKTPTRADRPSSARERQFPRGERPPSRNDLRRPSTSAGHSSGLSTPVSGRPDIDRPHSRTDGRPSTSGHTPSSASLTPNTDRIPGRPSSRTDIREPERRPSTSGAALPTASLSPEYARSPQSAVSQTSGEENMLTPITTITTSGSIMSSGLPSSIPTASGLMPHSALPHSATGNGSRSKGSRRGDGMRDRVGSLHSLEDPCWKVLPAALKKYNIKDDWQQYALFISYGPAGGDRCLNYDEKPLLLFSQLKERGKNPVFMLRHIKDIKSPIAISEEKAAKRSSASKVEHGGVATNGPLPSPLPPSKGDRPPQLLRSKASMGLDQDEMEGGHGALRQGDEIETLEEPVSTIAIYPHIAEQADEFDVKMGDSFIILQRFKGWWVAQRDLSGDGVVDPTAERGWVPAGCLLELTSTRSLAFARLSRNGRTPNGDPALIPMMASSITSTQFPAFALKDYQASGKYELTLRKGDALRVFKRYNHWAYAIKDATGERGWYPSWYVARSFSSGGVPDHVSSGTLTPRNGTPATTPATGPGEGPSPLSAISTTPTTPTYASTESGSAVDEQAPSPLTITYRTLGRSQAAVGA</sequence>
<feature type="region of interest" description="Disordered" evidence="3">
    <location>
        <begin position="13"/>
        <end position="37"/>
    </location>
</feature>
<dbReference type="Pfam" id="PF00788">
    <property type="entry name" value="RA"/>
    <property type="match status" value="1"/>
</dbReference>
<evidence type="ECO:0000259" key="5">
    <source>
        <dbReference type="PROSITE" id="PS50105"/>
    </source>
</evidence>
<dbReference type="OrthoDB" id="8883818at2759"/>
<dbReference type="Pfam" id="PF00018">
    <property type="entry name" value="SH3_1"/>
    <property type="match status" value="1"/>
</dbReference>
<dbReference type="Pfam" id="PF00536">
    <property type="entry name" value="SAM_1"/>
    <property type="match status" value="1"/>
</dbReference>
<dbReference type="InterPro" id="IPR001660">
    <property type="entry name" value="SAM"/>
</dbReference>
<dbReference type="SUPFAM" id="SSF50044">
    <property type="entry name" value="SH3-domain"/>
    <property type="match status" value="2"/>
</dbReference>
<dbReference type="Gene3D" id="2.30.30.40">
    <property type="entry name" value="SH3 Domains"/>
    <property type="match status" value="2"/>
</dbReference>
<evidence type="ECO:0000259" key="6">
    <source>
        <dbReference type="PROSITE" id="PS50200"/>
    </source>
</evidence>
<dbReference type="Gene3D" id="1.10.150.50">
    <property type="entry name" value="Transcription Factor, Ets-1"/>
    <property type="match status" value="1"/>
</dbReference>
<feature type="compositionally biased region" description="Basic and acidic residues" evidence="3">
    <location>
        <begin position="418"/>
        <end position="428"/>
    </location>
</feature>
<evidence type="ECO:0000259" key="4">
    <source>
        <dbReference type="PROSITE" id="PS50002"/>
    </source>
</evidence>
<dbReference type="EMBL" id="JH795859">
    <property type="protein sequence ID" value="EJU03528.1"/>
    <property type="molecule type" value="Genomic_DNA"/>
</dbReference>
<dbReference type="InterPro" id="IPR036028">
    <property type="entry name" value="SH3-like_dom_sf"/>
</dbReference>
<dbReference type="AlphaFoldDB" id="M5GES0"/>
<feature type="compositionally biased region" description="Polar residues" evidence="3">
    <location>
        <begin position="355"/>
        <end position="366"/>
    </location>
</feature>
<feature type="compositionally biased region" description="Low complexity" evidence="3">
    <location>
        <begin position="757"/>
        <end position="789"/>
    </location>
</feature>
<evidence type="ECO:0000256" key="2">
    <source>
        <dbReference type="PROSITE-ProRule" id="PRU00192"/>
    </source>
</evidence>
<dbReference type="SMART" id="SM00326">
    <property type="entry name" value="SH3"/>
    <property type="match status" value="2"/>
</dbReference>
<dbReference type="OMA" id="WFIGKVP"/>
<dbReference type="InterPro" id="IPR001452">
    <property type="entry name" value="SH3_domain"/>
</dbReference>
<feature type="compositionally biased region" description="Polar residues" evidence="3">
    <location>
        <begin position="174"/>
        <end position="186"/>
    </location>
</feature>
<dbReference type="InterPro" id="IPR000159">
    <property type="entry name" value="RA_dom"/>
</dbReference>
<dbReference type="GO" id="GO:0007165">
    <property type="term" value="P:signal transduction"/>
    <property type="evidence" value="ECO:0007669"/>
    <property type="project" value="InterPro"/>
</dbReference>
<feature type="compositionally biased region" description="Basic and acidic residues" evidence="3">
    <location>
        <begin position="287"/>
        <end position="298"/>
    </location>
</feature>
<dbReference type="GeneID" id="63684969"/>
<feature type="region of interest" description="Disordered" evidence="3">
    <location>
        <begin position="745"/>
        <end position="800"/>
    </location>
</feature>
<feature type="domain" description="Ras-associating" evidence="6">
    <location>
        <begin position="440"/>
        <end position="501"/>
    </location>
</feature>
<feature type="compositionally biased region" description="Low complexity" evidence="3">
    <location>
        <begin position="25"/>
        <end position="34"/>
    </location>
</feature>
<dbReference type="PROSITE" id="PS50002">
    <property type="entry name" value="SH3"/>
    <property type="match status" value="2"/>
</dbReference>
<feature type="compositionally biased region" description="Basic and acidic residues" evidence="3">
    <location>
        <begin position="224"/>
        <end position="268"/>
    </location>
</feature>
<feature type="domain" description="SH3" evidence="4">
    <location>
        <begin position="679"/>
        <end position="739"/>
    </location>
</feature>
<feature type="domain" description="SH3" evidence="4">
    <location>
        <begin position="579"/>
        <end position="647"/>
    </location>
</feature>
<proteinExistence type="predicted"/>
<dbReference type="SUPFAM" id="SSF54236">
    <property type="entry name" value="Ubiquitin-like"/>
    <property type="match status" value="1"/>
</dbReference>
<accession>M5GES0</accession>
<dbReference type="InterPro" id="IPR029071">
    <property type="entry name" value="Ubiquitin-like_domsf"/>
</dbReference>
<evidence type="ECO:0000256" key="1">
    <source>
        <dbReference type="ARBA" id="ARBA00022443"/>
    </source>
</evidence>
<keyword evidence="8" id="KW-1185">Reference proteome</keyword>
<reference evidence="7 8" key="1">
    <citation type="journal article" date="2012" name="Science">
        <title>The Paleozoic origin of enzymatic lignin decomposition reconstructed from 31 fungal genomes.</title>
        <authorList>
            <person name="Floudas D."/>
            <person name="Binder M."/>
            <person name="Riley R."/>
            <person name="Barry K."/>
            <person name="Blanchette R.A."/>
            <person name="Henrissat B."/>
            <person name="Martinez A.T."/>
            <person name="Otillar R."/>
            <person name="Spatafora J.W."/>
            <person name="Yadav J.S."/>
            <person name="Aerts A."/>
            <person name="Benoit I."/>
            <person name="Boyd A."/>
            <person name="Carlson A."/>
            <person name="Copeland A."/>
            <person name="Coutinho P.M."/>
            <person name="de Vries R.P."/>
            <person name="Ferreira P."/>
            <person name="Findley K."/>
            <person name="Foster B."/>
            <person name="Gaskell J."/>
            <person name="Glotzer D."/>
            <person name="Gorecki P."/>
            <person name="Heitman J."/>
            <person name="Hesse C."/>
            <person name="Hori C."/>
            <person name="Igarashi K."/>
            <person name="Jurgens J.A."/>
            <person name="Kallen N."/>
            <person name="Kersten P."/>
            <person name="Kohler A."/>
            <person name="Kuees U."/>
            <person name="Kumar T.K.A."/>
            <person name="Kuo A."/>
            <person name="LaButti K."/>
            <person name="Larrondo L.F."/>
            <person name="Lindquist E."/>
            <person name="Ling A."/>
            <person name="Lombard V."/>
            <person name="Lucas S."/>
            <person name="Lundell T."/>
            <person name="Martin R."/>
            <person name="McLaughlin D.J."/>
            <person name="Morgenstern I."/>
            <person name="Morin E."/>
            <person name="Murat C."/>
            <person name="Nagy L.G."/>
            <person name="Nolan M."/>
            <person name="Ohm R.A."/>
            <person name="Patyshakuliyeva A."/>
            <person name="Rokas A."/>
            <person name="Ruiz-Duenas F.J."/>
            <person name="Sabat G."/>
            <person name="Salamov A."/>
            <person name="Samejima M."/>
            <person name="Schmutz J."/>
            <person name="Slot J.C."/>
            <person name="St John F."/>
            <person name="Stenlid J."/>
            <person name="Sun H."/>
            <person name="Sun S."/>
            <person name="Syed K."/>
            <person name="Tsang A."/>
            <person name="Wiebenga A."/>
            <person name="Young D."/>
            <person name="Pisabarro A."/>
            <person name="Eastwood D.C."/>
            <person name="Martin F."/>
            <person name="Cullen D."/>
            <person name="Grigoriev I.V."/>
            <person name="Hibbett D.S."/>
        </authorList>
    </citation>
    <scope>NUCLEOTIDE SEQUENCE [LARGE SCALE GENOMIC DNA]</scope>
    <source>
        <strain evidence="7 8">DJM-731 SS1</strain>
    </source>
</reference>
<dbReference type="InterPro" id="IPR013761">
    <property type="entry name" value="SAM/pointed_sf"/>
</dbReference>
<keyword evidence="1 2" id="KW-0728">SH3 domain</keyword>
<protein>
    <recommendedName>
        <fullName evidence="9">RA-domain-containing protein</fullName>
    </recommendedName>
</protein>
<dbReference type="RefSeq" id="XP_040630422.1">
    <property type="nucleotide sequence ID" value="XM_040769907.1"/>
</dbReference>
<dbReference type="PROSITE" id="PS50105">
    <property type="entry name" value="SAM_DOMAIN"/>
    <property type="match status" value="1"/>
</dbReference>
<feature type="domain" description="SAM" evidence="5">
    <location>
        <begin position="43"/>
        <end position="108"/>
    </location>
</feature>